<reference evidence="1 2" key="1">
    <citation type="submission" date="2014-04" db="EMBL/GenBank/DDBJ databases">
        <authorList>
            <consortium name="DOE Joint Genome Institute"/>
            <person name="Kuo A."/>
            <person name="Kohler A."/>
            <person name="Costa M.D."/>
            <person name="Nagy L.G."/>
            <person name="Floudas D."/>
            <person name="Copeland A."/>
            <person name="Barry K.W."/>
            <person name="Cichocki N."/>
            <person name="Veneault-Fourrey C."/>
            <person name="LaButti K."/>
            <person name="Lindquist E.A."/>
            <person name="Lipzen A."/>
            <person name="Lundell T."/>
            <person name="Morin E."/>
            <person name="Murat C."/>
            <person name="Sun H."/>
            <person name="Tunlid A."/>
            <person name="Henrissat B."/>
            <person name="Grigoriev I.V."/>
            <person name="Hibbett D.S."/>
            <person name="Martin F."/>
            <person name="Nordberg H.P."/>
            <person name="Cantor M.N."/>
            <person name="Hua S.X."/>
        </authorList>
    </citation>
    <scope>NUCLEOTIDE SEQUENCE [LARGE SCALE GENOMIC DNA]</scope>
    <source>
        <strain evidence="1 2">441</strain>
    </source>
</reference>
<proteinExistence type="predicted"/>
<evidence type="ECO:0000313" key="1">
    <source>
        <dbReference type="EMBL" id="KIK20913.1"/>
    </source>
</evidence>
<gene>
    <name evidence="1" type="ORF">PISMIDRAFT_571827</name>
</gene>
<sequence>MYIQQTTQLRITRASLKSFQSCRISSLVSRSSRTRTWRWAHRVRHEEGPTVSIMIVYG</sequence>
<dbReference type="Proteomes" id="UP000054018">
    <property type="component" value="Unassembled WGS sequence"/>
</dbReference>
<evidence type="ECO:0000313" key="2">
    <source>
        <dbReference type="Proteomes" id="UP000054018"/>
    </source>
</evidence>
<dbReference type="EMBL" id="KN833758">
    <property type="protein sequence ID" value="KIK20913.1"/>
    <property type="molecule type" value="Genomic_DNA"/>
</dbReference>
<name>A0A0C9ZM38_9AGAM</name>
<organism evidence="1 2">
    <name type="scientific">Pisolithus microcarpus 441</name>
    <dbReference type="NCBI Taxonomy" id="765257"/>
    <lineage>
        <taxon>Eukaryota</taxon>
        <taxon>Fungi</taxon>
        <taxon>Dikarya</taxon>
        <taxon>Basidiomycota</taxon>
        <taxon>Agaricomycotina</taxon>
        <taxon>Agaricomycetes</taxon>
        <taxon>Agaricomycetidae</taxon>
        <taxon>Boletales</taxon>
        <taxon>Sclerodermatineae</taxon>
        <taxon>Pisolithaceae</taxon>
        <taxon>Pisolithus</taxon>
    </lineage>
</organism>
<keyword evidence="2" id="KW-1185">Reference proteome</keyword>
<accession>A0A0C9ZM38</accession>
<protein>
    <submittedName>
        <fullName evidence="1">Uncharacterized protein</fullName>
    </submittedName>
</protein>
<reference evidence="2" key="2">
    <citation type="submission" date="2015-01" db="EMBL/GenBank/DDBJ databases">
        <title>Evolutionary Origins and Diversification of the Mycorrhizal Mutualists.</title>
        <authorList>
            <consortium name="DOE Joint Genome Institute"/>
            <consortium name="Mycorrhizal Genomics Consortium"/>
            <person name="Kohler A."/>
            <person name="Kuo A."/>
            <person name="Nagy L.G."/>
            <person name="Floudas D."/>
            <person name="Copeland A."/>
            <person name="Barry K.W."/>
            <person name="Cichocki N."/>
            <person name="Veneault-Fourrey C."/>
            <person name="LaButti K."/>
            <person name="Lindquist E.A."/>
            <person name="Lipzen A."/>
            <person name="Lundell T."/>
            <person name="Morin E."/>
            <person name="Murat C."/>
            <person name="Riley R."/>
            <person name="Ohm R."/>
            <person name="Sun H."/>
            <person name="Tunlid A."/>
            <person name="Henrissat B."/>
            <person name="Grigoriev I.V."/>
            <person name="Hibbett D.S."/>
            <person name="Martin F."/>
        </authorList>
    </citation>
    <scope>NUCLEOTIDE SEQUENCE [LARGE SCALE GENOMIC DNA]</scope>
    <source>
        <strain evidence="2">441</strain>
    </source>
</reference>
<dbReference type="HOGENOM" id="CLU_2980022_0_0_1"/>
<dbReference type="AlphaFoldDB" id="A0A0C9ZM38"/>